<dbReference type="AlphaFoldDB" id="A0A934RED2"/>
<keyword evidence="2" id="KW-1185">Reference proteome</keyword>
<reference evidence="1" key="1">
    <citation type="submission" date="2021-01" db="EMBL/GenBank/DDBJ databases">
        <title>Modified the classification status of verrucomicrobia.</title>
        <authorList>
            <person name="Feng X."/>
        </authorList>
    </citation>
    <scope>NUCLEOTIDE SEQUENCE</scope>
    <source>
        <strain evidence="1">KCTC 22201</strain>
    </source>
</reference>
<dbReference type="EMBL" id="JAENII010000022">
    <property type="protein sequence ID" value="MBK1828970.1"/>
    <property type="molecule type" value="Genomic_DNA"/>
</dbReference>
<proteinExistence type="predicted"/>
<comment type="caution">
    <text evidence="1">The sequence shown here is derived from an EMBL/GenBank/DDBJ whole genome shotgun (WGS) entry which is preliminary data.</text>
</comment>
<name>A0A934RED2_9BACT</name>
<evidence type="ECO:0000313" key="1">
    <source>
        <dbReference type="EMBL" id="MBK1828970.1"/>
    </source>
</evidence>
<accession>A0A934RED2</accession>
<gene>
    <name evidence="1" type="ORF">JIN81_18185</name>
</gene>
<sequence>MNGCTASITPTWAISIWLSCGHTGAGSSHTRCSSCEAFTAITSLPPSSCVSSMWRPP</sequence>
<protein>
    <submittedName>
        <fullName evidence="1">Uncharacterized protein</fullName>
    </submittedName>
</protein>
<organism evidence="1 2">
    <name type="scientific">Haloferula rosea</name>
    <dbReference type="NCBI Taxonomy" id="490093"/>
    <lineage>
        <taxon>Bacteria</taxon>
        <taxon>Pseudomonadati</taxon>
        <taxon>Verrucomicrobiota</taxon>
        <taxon>Verrucomicrobiia</taxon>
        <taxon>Verrucomicrobiales</taxon>
        <taxon>Verrucomicrobiaceae</taxon>
        <taxon>Haloferula</taxon>
    </lineage>
</organism>
<dbReference type="Proteomes" id="UP000658278">
    <property type="component" value="Unassembled WGS sequence"/>
</dbReference>
<dbReference type="NCBIfam" id="TIGR01053">
    <property type="entry name" value="LSD1"/>
    <property type="match status" value="1"/>
</dbReference>
<evidence type="ECO:0000313" key="2">
    <source>
        <dbReference type="Proteomes" id="UP000658278"/>
    </source>
</evidence>